<keyword evidence="1 6" id="KW-0813">Transport</keyword>
<accession>A0AAD9LHS9</accession>
<dbReference type="SUPFAM" id="SSF64356">
    <property type="entry name" value="SNARE-like"/>
    <property type="match status" value="1"/>
</dbReference>
<dbReference type="InterPro" id="IPR007233">
    <property type="entry name" value="TRAPPC"/>
</dbReference>
<reference evidence="8" key="1">
    <citation type="journal article" date="2014" name="Nucleic Acids Res.">
        <title>The evolutionary dynamics of variant antigen genes in Babesia reveal a history of genomic innovation underlying host-parasite interaction.</title>
        <authorList>
            <person name="Jackson A.P."/>
            <person name="Otto T.D."/>
            <person name="Darby A."/>
            <person name="Ramaprasad A."/>
            <person name="Xia D."/>
            <person name="Echaide I.E."/>
            <person name="Farber M."/>
            <person name="Gahlot S."/>
            <person name="Gamble J."/>
            <person name="Gupta D."/>
            <person name="Gupta Y."/>
            <person name="Jackson L."/>
            <person name="Malandrin L."/>
            <person name="Malas T.B."/>
            <person name="Moussa E."/>
            <person name="Nair M."/>
            <person name="Reid A.J."/>
            <person name="Sanders M."/>
            <person name="Sharma J."/>
            <person name="Tracey A."/>
            <person name="Quail M.A."/>
            <person name="Weir W."/>
            <person name="Wastling J.M."/>
            <person name="Hall N."/>
            <person name="Willadsen P."/>
            <person name="Lingelbach K."/>
            <person name="Shiels B."/>
            <person name="Tait A."/>
            <person name="Berriman M."/>
            <person name="Allred D.R."/>
            <person name="Pain A."/>
        </authorList>
    </citation>
    <scope>NUCLEOTIDE SEQUENCE</scope>
    <source>
        <strain evidence="8">1802A</strain>
    </source>
</reference>
<dbReference type="Pfam" id="PF04099">
    <property type="entry name" value="Sybindin"/>
    <property type="match status" value="1"/>
</dbReference>
<keyword evidence="9" id="KW-1185">Reference proteome</keyword>
<organism evidence="8 9">
    <name type="scientific">Babesia divergens</name>
    <dbReference type="NCBI Taxonomy" id="32595"/>
    <lineage>
        <taxon>Eukaryota</taxon>
        <taxon>Sar</taxon>
        <taxon>Alveolata</taxon>
        <taxon>Apicomplexa</taxon>
        <taxon>Aconoidasida</taxon>
        <taxon>Piroplasmida</taxon>
        <taxon>Babesiidae</taxon>
        <taxon>Babesia</taxon>
    </lineage>
</organism>
<comment type="similarity">
    <text evidence="5">Belongs to the TRAPP small subunits family. BET5 subfamily.</text>
</comment>
<evidence type="ECO:0000313" key="9">
    <source>
        <dbReference type="Proteomes" id="UP001195914"/>
    </source>
</evidence>
<dbReference type="GO" id="GO:0005783">
    <property type="term" value="C:endoplasmic reticulum"/>
    <property type="evidence" value="ECO:0007669"/>
    <property type="project" value="UniProtKB-SubCell"/>
</dbReference>
<evidence type="ECO:0000256" key="5">
    <source>
        <dbReference type="ARBA" id="ARBA00038167"/>
    </source>
</evidence>
<evidence type="ECO:0000256" key="1">
    <source>
        <dbReference type="ARBA" id="ARBA00022448"/>
    </source>
</evidence>
<dbReference type="GO" id="GO:0030008">
    <property type="term" value="C:TRAPP complex"/>
    <property type="evidence" value="ECO:0007669"/>
    <property type="project" value="UniProtKB-UniRule"/>
</dbReference>
<evidence type="ECO:0000313" key="8">
    <source>
        <dbReference type="EMBL" id="KAK1935964.1"/>
    </source>
</evidence>
<evidence type="ECO:0000256" key="7">
    <source>
        <dbReference type="SAM" id="MobiDB-lite"/>
    </source>
</evidence>
<comment type="subcellular location">
    <subcellularLocation>
        <location evidence="6">Endoplasmic reticulum</location>
    </subcellularLocation>
    <subcellularLocation>
        <location evidence="6">Golgi apparatus</location>
        <location evidence="6">cis-Golgi network</location>
    </subcellularLocation>
</comment>
<evidence type="ECO:0000256" key="6">
    <source>
        <dbReference type="RuleBase" id="RU366065"/>
    </source>
</evidence>
<dbReference type="AlphaFoldDB" id="A0AAD9LHS9"/>
<feature type="region of interest" description="Disordered" evidence="7">
    <location>
        <begin position="43"/>
        <end position="63"/>
    </location>
</feature>
<evidence type="ECO:0000256" key="2">
    <source>
        <dbReference type="ARBA" id="ARBA00022824"/>
    </source>
</evidence>
<dbReference type="Gene3D" id="3.30.450.70">
    <property type="match status" value="2"/>
</dbReference>
<evidence type="ECO:0000256" key="3">
    <source>
        <dbReference type="ARBA" id="ARBA00022892"/>
    </source>
</evidence>
<proteinExistence type="inferred from homology"/>
<gene>
    <name evidence="8" type="ORF">X943_000635</name>
</gene>
<protein>
    <recommendedName>
        <fullName evidence="6">Trafficking protein particle complex subunit</fullName>
    </recommendedName>
</protein>
<comment type="caution">
    <text evidence="8">The sequence shown here is derived from an EMBL/GenBank/DDBJ whole genome shotgun (WGS) entry which is preliminary data.</text>
</comment>
<keyword evidence="3 6" id="KW-0931">ER-Golgi transport</keyword>
<dbReference type="PANTHER" id="PTHR23249">
    <property type="entry name" value="TRAFFICKING PROTEIN PARTICLE COMPLEX SUBUNIT"/>
    <property type="match status" value="1"/>
</dbReference>
<dbReference type="PANTHER" id="PTHR23249:SF16">
    <property type="entry name" value="TRAFFICKING PROTEIN PARTICLE COMPLEX SUBUNIT 1"/>
    <property type="match status" value="1"/>
</dbReference>
<dbReference type="SMART" id="SM01399">
    <property type="entry name" value="Sybindin"/>
    <property type="match status" value="1"/>
</dbReference>
<sequence length="197" mass="22160">MPELHSFHIFFRQRCIHRYLYSDAAVTAVRECTTLLPVREKSATSPSAKEPSDSTEANSAEDEYMAEKNSHYEKLLIGFLSGLTSFCKTIHVTNDLKRPERLSVAYFNVCATANFTIHYMETITGTDLVIVVHWHSGYKLICITSPDVPSLELTMNAIYTDLITNMVLSNPLYHIGSMISCPEFDDIVAKTLLANIC</sequence>
<dbReference type="GO" id="GO:0005794">
    <property type="term" value="C:Golgi apparatus"/>
    <property type="evidence" value="ECO:0007669"/>
    <property type="project" value="UniProtKB-SubCell"/>
</dbReference>
<evidence type="ECO:0000256" key="4">
    <source>
        <dbReference type="ARBA" id="ARBA00023034"/>
    </source>
</evidence>
<dbReference type="Proteomes" id="UP001195914">
    <property type="component" value="Unassembled WGS sequence"/>
</dbReference>
<keyword evidence="4 6" id="KW-0333">Golgi apparatus</keyword>
<reference evidence="8" key="2">
    <citation type="submission" date="2021-05" db="EMBL/GenBank/DDBJ databases">
        <authorList>
            <person name="Pain A."/>
        </authorList>
    </citation>
    <scope>NUCLEOTIDE SEQUENCE</scope>
    <source>
        <strain evidence="8">1802A</strain>
    </source>
</reference>
<name>A0AAD9LHS9_BABDI</name>
<dbReference type="EMBL" id="JAHBMH010000044">
    <property type="protein sequence ID" value="KAK1935964.1"/>
    <property type="molecule type" value="Genomic_DNA"/>
</dbReference>
<comment type="subunit">
    <text evidence="6">Part of the multisubunit transport protein particle (TRAPP) complex.</text>
</comment>
<dbReference type="GO" id="GO:0006888">
    <property type="term" value="P:endoplasmic reticulum to Golgi vesicle-mediated transport"/>
    <property type="evidence" value="ECO:0007669"/>
    <property type="project" value="UniProtKB-UniRule"/>
</dbReference>
<keyword evidence="2 6" id="KW-0256">Endoplasmic reticulum</keyword>
<dbReference type="InterPro" id="IPR011012">
    <property type="entry name" value="Longin-like_dom_sf"/>
</dbReference>